<feature type="region of interest" description="Disordered" evidence="1">
    <location>
        <begin position="68"/>
        <end position="88"/>
    </location>
</feature>
<keyword evidence="3" id="KW-1185">Reference proteome</keyword>
<dbReference type="EMBL" id="SRLO01000076">
    <property type="protein sequence ID" value="TNN78176.1"/>
    <property type="molecule type" value="Genomic_DNA"/>
</dbReference>
<feature type="region of interest" description="Disordered" evidence="1">
    <location>
        <begin position="1"/>
        <end position="53"/>
    </location>
</feature>
<evidence type="ECO:0000256" key="1">
    <source>
        <dbReference type="SAM" id="MobiDB-lite"/>
    </source>
</evidence>
<evidence type="ECO:0000313" key="3">
    <source>
        <dbReference type="Proteomes" id="UP000314294"/>
    </source>
</evidence>
<feature type="compositionally biased region" description="Basic and acidic residues" evidence="1">
    <location>
        <begin position="115"/>
        <end position="149"/>
    </location>
</feature>
<evidence type="ECO:0000313" key="2">
    <source>
        <dbReference type="EMBL" id="TNN78176.1"/>
    </source>
</evidence>
<feature type="compositionally biased region" description="Basic and acidic residues" evidence="1">
    <location>
        <begin position="10"/>
        <end position="37"/>
    </location>
</feature>
<protein>
    <submittedName>
        <fullName evidence="2">Uncharacterized protein</fullName>
    </submittedName>
</protein>
<gene>
    <name evidence="2" type="ORF">EYF80_011681</name>
</gene>
<organism evidence="2 3">
    <name type="scientific">Liparis tanakae</name>
    <name type="common">Tanaka's snailfish</name>
    <dbReference type="NCBI Taxonomy" id="230148"/>
    <lineage>
        <taxon>Eukaryota</taxon>
        <taxon>Metazoa</taxon>
        <taxon>Chordata</taxon>
        <taxon>Craniata</taxon>
        <taxon>Vertebrata</taxon>
        <taxon>Euteleostomi</taxon>
        <taxon>Actinopterygii</taxon>
        <taxon>Neopterygii</taxon>
        <taxon>Teleostei</taxon>
        <taxon>Neoteleostei</taxon>
        <taxon>Acanthomorphata</taxon>
        <taxon>Eupercaria</taxon>
        <taxon>Perciformes</taxon>
        <taxon>Cottioidei</taxon>
        <taxon>Cottales</taxon>
        <taxon>Liparidae</taxon>
        <taxon>Liparis</taxon>
    </lineage>
</organism>
<sequence length="304" mass="33098">MELPSGLHGSEPRARGCHEEEERAAADKRDDTRPFEHKRSRSWSLSDDAHTTSEDSVYKWFKPLCAPQPTCGEERNRQSPLKANETFDRELEEQYASNDITLLIPGALKRAASSVDKRPRRAEMKRREGKNPRVLHRDAGQEPGFDHPTESNPLNSSQESAQVDPVLSSSSLRLLSAAKGCCCGGAALVKMSREALSFSSSVPAVLETDPEDDVRVATGSTGHGRRDELAIDLETALSRPPPLSGVRLITSTTPSVTDSGVKCLWRHTEARRIRLQAAPESVPAPICQLEAGAADPESATRGTG</sequence>
<feature type="compositionally biased region" description="Polar residues" evidence="1">
    <location>
        <begin position="150"/>
        <end position="161"/>
    </location>
</feature>
<feature type="region of interest" description="Disordered" evidence="1">
    <location>
        <begin position="109"/>
        <end position="163"/>
    </location>
</feature>
<reference evidence="2 3" key="1">
    <citation type="submission" date="2019-03" db="EMBL/GenBank/DDBJ databases">
        <title>First draft genome of Liparis tanakae, snailfish: a comprehensive survey of snailfish specific genes.</title>
        <authorList>
            <person name="Kim W."/>
            <person name="Song I."/>
            <person name="Jeong J.-H."/>
            <person name="Kim D."/>
            <person name="Kim S."/>
            <person name="Ryu S."/>
            <person name="Song J.Y."/>
            <person name="Lee S.K."/>
        </authorList>
    </citation>
    <scope>NUCLEOTIDE SEQUENCE [LARGE SCALE GENOMIC DNA]</scope>
    <source>
        <tissue evidence="2">Muscle</tissue>
    </source>
</reference>
<dbReference type="Proteomes" id="UP000314294">
    <property type="component" value="Unassembled WGS sequence"/>
</dbReference>
<name>A0A4Z2IJX8_9TELE</name>
<accession>A0A4Z2IJX8</accession>
<dbReference type="AlphaFoldDB" id="A0A4Z2IJX8"/>
<comment type="caution">
    <text evidence="2">The sequence shown here is derived from an EMBL/GenBank/DDBJ whole genome shotgun (WGS) entry which is preliminary data.</text>
</comment>
<proteinExistence type="predicted"/>